<protein>
    <submittedName>
        <fullName evidence="2">Uncharacterized protein</fullName>
    </submittedName>
</protein>
<sequence length="81" mass="7899">MAGAAVRGCGVPPRPAAGPAGADPLEAGAFRGCAPRAERPEVGIDGEAHPWQVSQPAGTTVAGTHPAALPSAGRKGVAPRI</sequence>
<comment type="caution">
    <text evidence="2">The sequence shown here is derived from an EMBL/GenBank/DDBJ whole genome shotgun (WGS) entry which is preliminary data.</text>
</comment>
<evidence type="ECO:0000313" key="2">
    <source>
        <dbReference type="EMBL" id="GAA2790618.1"/>
    </source>
</evidence>
<proteinExistence type="predicted"/>
<dbReference type="EMBL" id="BAAAUX010000012">
    <property type="protein sequence ID" value="GAA2790618.1"/>
    <property type="molecule type" value="Genomic_DNA"/>
</dbReference>
<feature type="region of interest" description="Disordered" evidence="1">
    <location>
        <begin position="1"/>
        <end position="23"/>
    </location>
</feature>
<feature type="region of interest" description="Disordered" evidence="1">
    <location>
        <begin position="48"/>
        <end position="81"/>
    </location>
</feature>
<evidence type="ECO:0000313" key="3">
    <source>
        <dbReference type="Proteomes" id="UP001500979"/>
    </source>
</evidence>
<keyword evidence="3" id="KW-1185">Reference proteome</keyword>
<organism evidence="2 3">
    <name type="scientific">Saccharopolyspora taberi</name>
    <dbReference type="NCBI Taxonomy" id="60895"/>
    <lineage>
        <taxon>Bacteria</taxon>
        <taxon>Bacillati</taxon>
        <taxon>Actinomycetota</taxon>
        <taxon>Actinomycetes</taxon>
        <taxon>Pseudonocardiales</taxon>
        <taxon>Pseudonocardiaceae</taxon>
        <taxon>Saccharopolyspora</taxon>
    </lineage>
</organism>
<reference evidence="2 3" key="1">
    <citation type="journal article" date="2019" name="Int. J. Syst. Evol. Microbiol.">
        <title>The Global Catalogue of Microorganisms (GCM) 10K type strain sequencing project: providing services to taxonomists for standard genome sequencing and annotation.</title>
        <authorList>
            <consortium name="The Broad Institute Genomics Platform"/>
            <consortium name="The Broad Institute Genome Sequencing Center for Infectious Disease"/>
            <person name="Wu L."/>
            <person name="Ma J."/>
        </authorList>
    </citation>
    <scope>NUCLEOTIDE SEQUENCE [LARGE SCALE GENOMIC DNA]</scope>
    <source>
        <strain evidence="2 3">JCM 9383</strain>
    </source>
</reference>
<gene>
    <name evidence="2" type="ORF">GCM10010470_26630</name>
</gene>
<name>A0ABN3VC37_9PSEU</name>
<feature type="compositionally biased region" description="Polar residues" evidence="1">
    <location>
        <begin position="52"/>
        <end position="62"/>
    </location>
</feature>
<evidence type="ECO:0000256" key="1">
    <source>
        <dbReference type="SAM" id="MobiDB-lite"/>
    </source>
</evidence>
<accession>A0ABN3VC37</accession>
<dbReference type="Proteomes" id="UP001500979">
    <property type="component" value="Unassembled WGS sequence"/>
</dbReference>